<organism evidence="1 2">
    <name type="scientific">Fodinibius salipaludis</name>
    <dbReference type="NCBI Taxonomy" id="2032627"/>
    <lineage>
        <taxon>Bacteria</taxon>
        <taxon>Pseudomonadati</taxon>
        <taxon>Balneolota</taxon>
        <taxon>Balneolia</taxon>
        <taxon>Balneolales</taxon>
        <taxon>Balneolaceae</taxon>
        <taxon>Fodinibius</taxon>
    </lineage>
</organism>
<accession>A0A2A2GFV2</accession>
<dbReference type="EMBL" id="NSKE01000001">
    <property type="protein sequence ID" value="PAU95735.1"/>
    <property type="molecule type" value="Genomic_DNA"/>
</dbReference>
<proteinExistence type="predicted"/>
<evidence type="ECO:0000313" key="2">
    <source>
        <dbReference type="Proteomes" id="UP000218831"/>
    </source>
</evidence>
<dbReference type="OrthoDB" id="1491503at2"/>
<comment type="caution">
    <text evidence="1">The sequence shown here is derived from an EMBL/GenBank/DDBJ whole genome shotgun (WGS) entry which is preliminary data.</text>
</comment>
<gene>
    <name evidence="1" type="ORF">CK503_01350</name>
</gene>
<reference evidence="1 2" key="1">
    <citation type="submission" date="2017-08" db="EMBL/GenBank/DDBJ databases">
        <title>Aliifodinibius alkalisoli sp. nov., isolated from saline alkaline soil.</title>
        <authorList>
            <person name="Liu D."/>
            <person name="Zhang G."/>
        </authorList>
    </citation>
    <scope>NUCLEOTIDE SEQUENCE [LARGE SCALE GENOMIC DNA]</scope>
    <source>
        <strain evidence="1 2">WN023</strain>
    </source>
</reference>
<dbReference type="RefSeq" id="WP_095604980.1">
    <property type="nucleotide sequence ID" value="NZ_NSKE01000001.1"/>
</dbReference>
<evidence type="ECO:0008006" key="3">
    <source>
        <dbReference type="Google" id="ProtNLM"/>
    </source>
</evidence>
<protein>
    <recommendedName>
        <fullName evidence="3">Alginate export domain-containing protein</fullName>
    </recommendedName>
</protein>
<sequence>MDNLFSPRLLILSVLVFIFQLSSVHTANGQDSTSTATLLGWEQRTRNFMLDRSHNHGGTHFNRGLFREHLNEMSPEHNLDLITYQFTLFQDYDFEQAKNVYRMSTGSLNATEFAIENTIKSDIAISDKNQISIDGYHAENIRANRFLFHLGYTRNLTGKHFLGVSHTLSQYKADLDATFFYRYGDFDDGMVQISASILDWGSNVVQDLAKDGRNSWNERYDITHQYSNRPELLSMKYTSSQYNRLKVELLGGLQTYTRKRIEVHADTSNYIDEEWAHYLGALVEYDHPLFTVGLTYQRTFSKLKRNPTLDSNYNFNNWQITNQLGLYAMGRLQAFRFEQWLWYGYDRDRIKGKKVPKKIIRHGDPFDYLEEPISIKSRILYDPIISGFKTGLEFHAEYSRPQGPKAQNGIRSFDFRRNYSIVRDYNARVTYTIGYRYSQHFYFLAGISYDLDGDKQTGRGTYKVIDDTTWFDGGFGRLSISW</sequence>
<evidence type="ECO:0000313" key="1">
    <source>
        <dbReference type="EMBL" id="PAU95735.1"/>
    </source>
</evidence>
<dbReference type="Proteomes" id="UP000218831">
    <property type="component" value="Unassembled WGS sequence"/>
</dbReference>
<name>A0A2A2GFV2_9BACT</name>
<keyword evidence="2" id="KW-1185">Reference proteome</keyword>
<dbReference type="AlphaFoldDB" id="A0A2A2GFV2"/>